<accession>G4TWK8</accession>
<dbReference type="Proteomes" id="UP000007148">
    <property type="component" value="Unassembled WGS sequence"/>
</dbReference>
<organism evidence="2 3">
    <name type="scientific">Serendipita indica (strain DSM 11827)</name>
    <name type="common">Root endophyte fungus</name>
    <name type="synonym">Piriformospora indica</name>
    <dbReference type="NCBI Taxonomy" id="1109443"/>
    <lineage>
        <taxon>Eukaryota</taxon>
        <taxon>Fungi</taxon>
        <taxon>Dikarya</taxon>
        <taxon>Basidiomycota</taxon>
        <taxon>Agaricomycotina</taxon>
        <taxon>Agaricomycetes</taxon>
        <taxon>Sebacinales</taxon>
        <taxon>Serendipitaceae</taxon>
        <taxon>Serendipita</taxon>
    </lineage>
</organism>
<dbReference type="HOGENOM" id="CLU_1190295_0_0_1"/>
<keyword evidence="3" id="KW-1185">Reference proteome</keyword>
<name>G4TWK8_SERID</name>
<proteinExistence type="predicted"/>
<gene>
    <name evidence="2" type="ORF">PIIN_09691</name>
</gene>
<reference evidence="2 3" key="1">
    <citation type="journal article" date="2011" name="PLoS Pathog.">
        <title>Endophytic Life Strategies Decoded by Genome and Transcriptome Analyses of the Mutualistic Root Symbiont Piriformospora indica.</title>
        <authorList>
            <person name="Zuccaro A."/>
            <person name="Lahrmann U."/>
            <person name="Guldener U."/>
            <person name="Langen G."/>
            <person name="Pfiffi S."/>
            <person name="Biedenkopf D."/>
            <person name="Wong P."/>
            <person name="Samans B."/>
            <person name="Grimm C."/>
            <person name="Basiewicz M."/>
            <person name="Murat C."/>
            <person name="Martin F."/>
            <person name="Kogel K.H."/>
        </authorList>
    </citation>
    <scope>NUCLEOTIDE SEQUENCE [LARGE SCALE GENOMIC DNA]</scope>
    <source>
        <strain evidence="2 3">DSM 11827</strain>
    </source>
</reference>
<dbReference type="EMBL" id="CAFZ01000502">
    <property type="protein sequence ID" value="CCA75701.1"/>
    <property type="molecule type" value="Genomic_DNA"/>
</dbReference>
<evidence type="ECO:0000313" key="3">
    <source>
        <dbReference type="Proteomes" id="UP000007148"/>
    </source>
</evidence>
<feature type="domain" description="DUF6699" evidence="1">
    <location>
        <begin position="48"/>
        <end position="160"/>
    </location>
</feature>
<dbReference type="OrthoDB" id="3172906at2759"/>
<protein>
    <recommendedName>
        <fullName evidence="1">DUF6699 domain-containing protein</fullName>
    </recommendedName>
</protein>
<dbReference type="Pfam" id="PF20415">
    <property type="entry name" value="DUF6699"/>
    <property type="match status" value="1"/>
</dbReference>
<dbReference type="InterPro" id="IPR046522">
    <property type="entry name" value="DUF6699"/>
</dbReference>
<dbReference type="InParanoid" id="G4TWK8"/>
<dbReference type="AlphaFoldDB" id="G4TWK8"/>
<evidence type="ECO:0000259" key="1">
    <source>
        <dbReference type="Pfam" id="PF20415"/>
    </source>
</evidence>
<comment type="caution">
    <text evidence="2">The sequence shown here is derived from an EMBL/GenBank/DDBJ whole genome shotgun (WGS) entry which is preliminary data.</text>
</comment>
<evidence type="ECO:0000313" key="2">
    <source>
        <dbReference type="EMBL" id="CCA75701.1"/>
    </source>
</evidence>
<sequence>MSYLAPRLHPVSLPLETYPFSLRASLSHCSTTLVISFANSTFTCPNLSPDEASRPATHPPTNLIRIVHPSFTTSTGAQAILVQPASSYNNVVTVGDVLYALHAYLSQPISLDDVPLGTRADVLSYAQSLSGTSPLNQLGPLRRFHLLEGAHLYGGLLMDVAQSNRLLGSIDALQALTWILVTKEPGASVLIPAMYVTPQSSASAAYGPVDEMGRRISGAGNGAGVYPTPPYTR</sequence>